<sequence>MGERQIMSLGLDQQTIYEIQIKQNSMKSAVILLICLLSAFSLLNKETNDSFTEFQRWKIEYGKSYSGQQEVFRFFNFQINRNKVNKHNSDPNKTYFMKMNQFSDLSQEEFSLIYLTHDNAEEVMEQNLIIDELQKTQENDKTINSVDWRKITQVKDQGQCSGCWAFGAVGAAEAWFYVKNKTTVLLSEQQLIDCDTQSFGCNGGYQNLALKYIANHGLNDARVYPYTQKQSAYCKYESGPYKTNGAQGVSSNNFKSYLTEYPLVVVVDATNWQFYGGGVFKDCNRSVNHAVLAVGFDENDNWYVKNSWGISWGEKGFITLAPGNTCGITSYAYRAI</sequence>
<evidence type="ECO:0000256" key="5">
    <source>
        <dbReference type="ARBA" id="ARBA00022729"/>
    </source>
</evidence>
<dbReference type="eggNOG" id="KOG1543">
    <property type="taxonomic scope" value="Eukaryota"/>
</dbReference>
<dbReference type="GO" id="GO:0005764">
    <property type="term" value="C:lysosome"/>
    <property type="evidence" value="ECO:0000318"/>
    <property type="project" value="GO_Central"/>
</dbReference>
<keyword evidence="6" id="KW-0378">Hydrolase</keyword>
<comment type="subcellular location">
    <subcellularLocation>
        <location evidence="1">Secreted</location>
    </subcellularLocation>
</comment>
<dbReference type="HOGENOM" id="CLU_012184_1_3_1"/>
<dbReference type="CDD" id="cd02248">
    <property type="entry name" value="Peptidase_C1A"/>
    <property type="match status" value="1"/>
</dbReference>
<accession>A0DD55</accession>
<organism evidence="15 16">
    <name type="scientific">Paramecium tetraurelia</name>
    <dbReference type="NCBI Taxonomy" id="5888"/>
    <lineage>
        <taxon>Eukaryota</taxon>
        <taxon>Sar</taxon>
        <taxon>Alveolata</taxon>
        <taxon>Ciliophora</taxon>
        <taxon>Intramacronucleata</taxon>
        <taxon>Oligohymenophorea</taxon>
        <taxon>Peniculida</taxon>
        <taxon>Parameciidae</taxon>
        <taxon>Paramecium</taxon>
    </lineage>
</organism>
<dbReference type="PROSITE" id="PS00639">
    <property type="entry name" value="THIOL_PROTEASE_HIS"/>
    <property type="match status" value="1"/>
</dbReference>
<keyword evidence="8" id="KW-0865">Zymogen</keyword>
<dbReference type="InterPro" id="IPR038765">
    <property type="entry name" value="Papain-like_cys_pep_sf"/>
</dbReference>
<dbReference type="KEGG" id="ptm:GSPATT00015831001"/>
<protein>
    <recommendedName>
        <fullName evidence="11">cathepsin L</fullName>
        <ecNumber evidence="11">3.4.22.15</ecNumber>
    </recommendedName>
</protein>
<keyword evidence="7" id="KW-0788">Thiol protease</keyword>
<evidence type="ECO:0000256" key="9">
    <source>
        <dbReference type="ARBA" id="ARBA00023157"/>
    </source>
</evidence>
<dbReference type="OMA" id="AMNDNSH"/>
<evidence type="ECO:0000256" key="8">
    <source>
        <dbReference type="ARBA" id="ARBA00023145"/>
    </source>
</evidence>
<dbReference type="InParanoid" id="A0DD55"/>
<evidence type="ECO:0000256" key="12">
    <source>
        <dbReference type="ARBA" id="ARBA00053662"/>
    </source>
</evidence>
<dbReference type="AlphaFoldDB" id="A0DD55"/>
<keyword evidence="4" id="KW-0645">Protease</keyword>
<evidence type="ECO:0000259" key="14">
    <source>
        <dbReference type="SMART" id="SM00848"/>
    </source>
</evidence>
<dbReference type="OrthoDB" id="190265at2759"/>
<evidence type="ECO:0000256" key="6">
    <source>
        <dbReference type="ARBA" id="ARBA00022801"/>
    </source>
</evidence>
<evidence type="ECO:0000256" key="11">
    <source>
        <dbReference type="ARBA" id="ARBA00038911"/>
    </source>
</evidence>
<dbReference type="GeneID" id="5034154"/>
<keyword evidence="9" id="KW-1015">Disulfide bond</keyword>
<dbReference type="STRING" id="5888.A0DD55"/>
<dbReference type="GO" id="GO:0005615">
    <property type="term" value="C:extracellular space"/>
    <property type="evidence" value="ECO:0000318"/>
    <property type="project" value="GO_Central"/>
</dbReference>
<evidence type="ECO:0000256" key="4">
    <source>
        <dbReference type="ARBA" id="ARBA00022670"/>
    </source>
</evidence>
<comment type="catalytic activity">
    <reaction evidence="10">
        <text>Specificity close to that of papain. As compared to cathepsin B, cathepsin L exhibits higher activity toward protein substrates, but has little activity on Z-Arg-Arg-NHMec, and no peptidyl-dipeptidase activity.</text>
        <dbReference type="EC" id="3.4.22.15"/>
    </reaction>
</comment>
<name>A0DD55_PARTE</name>
<keyword evidence="3" id="KW-0964">Secreted</keyword>
<dbReference type="InterPro" id="IPR013128">
    <property type="entry name" value="Peptidase_C1A"/>
</dbReference>
<evidence type="ECO:0000256" key="1">
    <source>
        <dbReference type="ARBA" id="ARBA00004613"/>
    </source>
</evidence>
<evidence type="ECO:0000256" key="10">
    <source>
        <dbReference type="ARBA" id="ARBA00036319"/>
    </source>
</evidence>
<dbReference type="Gene3D" id="3.90.70.10">
    <property type="entry name" value="Cysteine proteinases"/>
    <property type="match status" value="1"/>
</dbReference>
<dbReference type="SMART" id="SM00848">
    <property type="entry name" value="Inhibitor_I29"/>
    <property type="match status" value="1"/>
</dbReference>
<dbReference type="SMART" id="SM00645">
    <property type="entry name" value="Pept_C1"/>
    <property type="match status" value="1"/>
</dbReference>
<dbReference type="InterPro" id="IPR025660">
    <property type="entry name" value="Pept_his_AS"/>
</dbReference>
<dbReference type="SUPFAM" id="SSF54001">
    <property type="entry name" value="Cysteine proteinases"/>
    <property type="match status" value="1"/>
</dbReference>
<evidence type="ECO:0000313" key="16">
    <source>
        <dbReference type="Proteomes" id="UP000000600"/>
    </source>
</evidence>
<dbReference type="InterPro" id="IPR000668">
    <property type="entry name" value="Peptidase_C1A_C"/>
</dbReference>
<gene>
    <name evidence="15" type="ORF">GSPATT00015831001</name>
</gene>
<evidence type="ECO:0000256" key="7">
    <source>
        <dbReference type="ARBA" id="ARBA00022807"/>
    </source>
</evidence>
<dbReference type="FunFam" id="3.90.70.10:FF:000104">
    <property type="entry name" value="Cathepsin L 1"/>
    <property type="match status" value="1"/>
</dbReference>
<dbReference type="Pfam" id="PF08246">
    <property type="entry name" value="Inhibitor_I29"/>
    <property type="match status" value="1"/>
</dbReference>
<comment type="similarity">
    <text evidence="2">Belongs to the peptidase C1 family.</text>
</comment>
<proteinExistence type="inferred from homology"/>
<reference evidence="15 16" key="1">
    <citation type="journal article" date="2006" name="Nature">
        <title>Global trends of whole-genome duplications revealed by the ciliate Paramecium tetraurelia.</title>
        <authorList>
            <consortium name="Genoscope"/>
            <person name="Aury J.-M."/>
            <person name="Jaillon O."/>
            <person name="Duret L."/>
            <person name="Noel B."/>
            <person name="Jubin C."/>
            <person name="Porcel B.M."/>
            <person name="Segurens B."/>
            <person name="Daubin V."/>
            <person name="Anthouard V."/>
            <person name="Aiach N."/>
            <person name="Arnaiz O."/>
            <person name="Billaut A."/>
            <person name="Beisson J."/>
            <person name="Blanc I."/>
            <person name="Bouhouche K."/>
            <person name="Camara F."/>
            <person name="Duharcourt S."/>
            <person name="Guigo R."/>
            <person name="Gogendeau D."/>
            <person name="Katinka M."/>
            <person name="Keller A.-M."/>
            <person name="Kissmehl R."/>
            <person name="Klotz C."/>
            <person name="Koll F."/>
            <person name="Le Moue A."/>
            <person name="Lepere C."/>
            <person name="Malinsky S."/>
            <person name="Nowacki M."/>
            <person name="Nowak J.K."/>
            <person name="Plattner H."/>
            <person name="Poulain J."/>
            <person name="Ruiz F."/>
            <person name="Serrano V."/>
            <person name="Zagulski M."/>
            <person name="Dessen P."/>
            <person name="Betermier M."/>
            <person name="Weissenbach J."/>
            <person name="Scarpelli C."/>
            <person name="Schachter V."/>
            <person name="Sperling L."/>
            <person name="Meyer E."/>
            <person name="Cohen J."/>
            <person name="Wincker P."/>
        </authorList>
    </citation>
    <scope>NUCLEOTIDE SEQUENCE [LARGE SCALE GENOMIC DNA]</scope>
    <source>
        <strain evidence="15 16">Stock d4-2</strain>
    </source>
</reference>
<dbReference type="PANTHER" id="PTHR12411">
    <property type="entry name" value="CYSTEINE PROTEASE FAMILY C1-RELATED"/>
    <property type="match status" value="1"/>
</dbReference>
<keyword evidence="16" id="KW-1185">Reference proteome</keyword>
<evidence type="ECO:0000313" key="15">
    <source>
        <dbReference type="EMBL" id="CAK80972.1"/>
    </source>
</evidence>
<evidence type="ECO:0000259" key="13">
    <source>
        <dbReference type="SMART" id="SM00645"/>
    </source>
</evidence>
<evidence type="ECO:0000256" key="3">
    <source>
        <dbReference type="ARBA" id="ARBA00022525"/>
    </source>
</evidence>
<dbReference type="PRINTS" id="PR00705">
    <property type="entry name" value="PAPAIN"/>
</dbReference>
<evidence type="ECO:0000256" key="2">
    <source>
        <dbReference type="ARBA" id="ARBA00008455"/>
    </source>
</evidence>
<feature type="domain" description="Peptidase C1A papain C-terminal" evidence="13">
    <location>
        <begin position="142"/>
        <end position="336"/>
    </location>
</feature>
<dbReference type="InterPro" id="IPR039417">
    <property type="entry name" value="Peptidase_C1A_papain-like"/>
</dbReference>
<dbReference type="GO" id="GO:0004197">
    <property type="term" value="F:cysteine-type endopeptidase activity"/>
    <property type="evidence" value="ECO:0000318"/>
    <property type="project" value="GO_Central"/>
</dbReference>
<dbReference type="Proteomes" id="UP000000600">
    <property type="component" value="Unassembled WGS sequence"/>
</dbReference>
<dbReference type="EC" id="3.4.22.15" evidence="11"/>
<dbReference type="GO" id="GO:0051603">
    <property type="term" value="P:proteolysis involved in protein catabolic process"/>
    <property type="evidence" value="ECO:0000318"/>
    <property type="project" value="GO_Central"/>
</dbReference>
<dbReference type="InterPro" id="IPR013201">
    <property type="entry name" value="Prot_inhib_I29"/>
</dbReference>
<dbReference type="RefSeq" id="XP_001448369.1">
    <property type="nucleotide sequence ID" value="XM_001448332.1"/>
</dbReference>
<feature type="domain" description="Cathepsin propeptide inhibitor" evidence="14">
    <location>
        <begin position="54"/>
        <end position="110"/>
    </location>
</feature>
<comment type="function">
    <text evidence="12">May be involved in extracellular digestion.</text>
</comment>
<dbReference type="EMBL" id="CT868385">
    <property type="protein sequence ID" value="CAK80972.1"/>
    <property type="molecule type" value="Genomic_DNA"/>
</dbReference>
<keyword evidence="5" id="KW-0732">Signal</keyword>
<dbReference type="Pfam" id="PF00112">
    <property type="entry name" value="Peptidase_C1"/>
    <property type="match status" value="1"/>
</dbReference>